<dbReference type="SUPFAM" id="SSF57701">
    <property type="entry name" value="Zn2/Cys6 DNA-binding domain"/>
    <property type="match status" value="1"/>
</dbReference>
<dbReference type="InterPro" id="IPR021858">
    <property type="entry name" value="Fun_TF"/>
</dbReference>
<evidence type="ECO:0000259" key="4">
    <source>
        <dbReference type="PROSITE" id="PS00463"/>
    </source>
</evidence>
<dbReference type="PANTHER" id="PTHR37534">
    <property type="entry name" value="TRANSCRIPTIONAL ACTIVATOR PROTEIN UGA3"/>
    <property type="match status" value="1"/>
</dbReference>
<dbReference type="PANTHER" id="PTHR37534:SF20">
    <property type="entry name" value="PRO1A C6 ZINK-FINGER PROTEIN"/>
    <property type="match status" value="1"/>
</dbReference>
<sequence length="620" mass="68459">MPSERQRPAARGCWTCKVRRKKCEPNVGGVSGCKDCTFLKLECHNSTEKPIWMDNGTRQQQMADYLKVQVKKHAAIRVRLRKIRNLAEGLDESSVDNEVRSPRALELAETHTTRTSMPTPSTASSSVASPRFNDATQLETNPQNAGDSLAQSPPTIETIAGNEPPDIEPSLLTSYLDYAFPVLFPFYQPSVFEGGRAWLLALALKHPAFYHNIVGMAAYFYCAVPVMPGPAHDTCVDKAQTELQVHMEKAVRGVQDSLHRTTVTGVQHSLTDNVHLLGNIVQLVNFEVAFSSSQGWQIHLSAAANLLLMTIEHFGDGAAGPAMSVLIQKLRAGIPSNCSVWSPDQAALRFFTAMLIHQDVIASTCLQERPMLSAHYHEFLVESVHRDASSDLLFLEDFTGCPYWVMRVIAQTSILAKWKIDAKNAGSFDVFALVGRGSITKQALRDGQAVLDMDENDAYEYISPSTEMSPYQPLESILARSGIVRSPNSSQSASHSKIRRIWACAAEVYLITVMSGWQPGNDLLRCSVAQALDILVTIDNPSWLRTLSWPFCIIGCLATPEQEEAFRDVANSSGGLAMFGTLRDALAIMEEVWSRRHGYDTETWDIAYCLGILGHSVLLV</sequence>
<evidence type="ECO:0000256" key="3">
    <source>
        <dbReference type="SAM" id="MobiDB-lite"/>
    </source>
</evidence>
<name>A0A9P4WE24_CURKU</name>
<comment type="subcellular location">
    <subcellularLocation>
        <location evidence="1">Nucleus</location>
    </subcellularLocation>
</comment>
<protein>
    <recommendedName>
        <fullName evidence="4">Zn(2)-C6 fungal-type domain-containing protein</fullName>
    </recommendedName>
</protein>
<dbReference type="GO" id="GO:0005634">
    <property type="term" value="C:nucleus"/>
    <property type="evidence" value="ECO:0007669"/>
    <property type="project" value="UniProtKB-SubCell"/>
</dbReference>
<dbReference type="AlphaFoldDB" id="A0A9P4WE24"/>
<organism evidence="5 6">
    <name type="scientific">Curvularia kusanoi</name>
    <name type="common">Cochliobolus kusanoi</name>
    <dbReference type="NCBI Taxonomy" id="90978"/>
    <lineage>
        <taxon>Eukaryota</taxon>
        <taxon>Fungi</taxon>
        <taxon>Dikarya</taxon>
        <taxon>Ascomycota</taxon>
        <taxon>Pezizomycotina</taxon>
        <taxon>Dothideomycetes</taxon>
        <taxon>Pleosporomycetidae</taxon>
        <taxon>Pleosporales</taxon>
        <taxon>Pleosporineae</taxon>
        <taxon>Pleosporaceae</taxon>
        <taxon>Curvularia</taxon>
    </lineage>
</organism>
<feature type="compositionally biased region" description="Polar residues" evidence="3">
    <location>
        <begin position="134"/>
        <end position="155"/>
    </location>
</feature>
<gene>
    <name evidence="5" type="ORF">E8E13_006453</name>
</gene>
<dbReference type="InterPro" id="IPR036864">
    <property type="entry name" value="Zn2-C6_fun-type_DNA-bd_sf"/>
</dbReference>
<keyword evidence="2" id="KW-0539">Nucleus</keyword>
<feature type="region of interest" description="Disordered" evidence="3">
    <location>
        <begin position="108"/>
        <end position="164"/>
    </location>
</feature>
<dbReference type="Pfam" id="PF11951">
    <property type="entry name" value="Fungal_trans_2"/>
    <property type="match status" value="1"/>
</dbReference>
<evidence type="ECO:0000313" key="6">
    <source>
        <dbReference type="Proteomes" id="UP000801428"/>
    </source>
</evidence>
<evidence type="ECO:0000313" key="5">
    <source>
        <dbReference type="EMBL" id="KAF3007540.1"/>
    </source>
</evidence>
<feature type="domain" description="Zn(2)-C6 fungal-type" evidence="4">
    <location>
        <begin position="12"/>
        <end position="43"/>
    </location>
</feature>
<dbReference type="InterPro" id="IPR001138">
    <property type="entry name" value="Zn2Cys6_DnaBD"/>
</dbReference>
<dbReference type="Proteomes" id="UP000801428">
    <property type="component" value="Unassembled WGS sequence"/>
</dbReference>
<dbReference type="GO" id="GO:0000981">
    <property type="term" value="F:DNA-binding transcription factor activity, RNA polymerase II-specific"/>
    <property type="evidence" value="ECO:0007669"/>
    <property type="project" value="InterPro"/>
</dbReference>
<dbReference type="OrthoDB" id="5213892at2759"/>
<dbReference type="EMBL" id="SWKU01000004">
    <property type="protein sequence ID" value="KAF3007540.1"/>
    <property type="molecule type" value="Genomic_DNA"/>
</dbReference>
<feature type="compositionally biased region" description="Low complexity" evidence="3">
    <location>
        <begin position="113"/>
        <end position="130"/>
    </location>
</feature>
<dbReference type="CDD" id="cd00067">
    <property type="entry name" value="GAL4"/>
    <property type="match status" value="1"/>
</dbReference>
<comment type="caution">
    <text evidence="5">The sequence shown here is derived from an EMBL/GenBank/DDBJ whole genome shotgun (WGS) entry which is preliminary data.</text>
</comment>
<evidence type="ECO:0000256" key="1">
    <source>
        <dbReference type="ARBA" id="ARBA00004123"/>
    </source>
</evidence>
<keyword evidence="6" id="KW-1185">Reference proteome</keyword>
<evidence type="ECO:0000256" key="2">
    <source>
        <dbReference type="ARBA" id="ARBA00023242"/>
    </source>
</evidence>
<proteinExistence type="predicted"/>
<reference evidence="5" key="1">
    <citation type="submission" date="2019-04" db="EMBL/GenBank/DDBJ databases">
        <title>Sequencing of skin fungus with MAO and IRED activity.</title>
        <authorList>
            <person name="Marsaioli A.J."/>
            <person name="Bonatto J.M.C."/>
            <person name="Reis Junior O."/>
        </authorList>
    </citation>
    <scope>NUCLEOTIDE SEQUENCE</scope>
    <source>
        <strain evidence="5">30M1</strain>
    </source>
</reference>
<accession>A0A9P4WE24</accession>
<dbReference type="GO" id="GO:0008270">
    <property type="term" value="F:zinc ion binding"/>
    <property type="evidence" value="ECO:0007669"/>
    <property type="project" value="InterPro"/>
</dbReference>
<dbReference type="PROSITE" id="PS00463">
    <property type="entry name" value="ZN2_CY6_FUNGAL_1"/>
    <property type="match status" value="1"/>
</dbReference>